<evidence type="ECO:0000259" key="8">
    <source>
        <dbReference type="Pfam" id="PF01602"/>
    </source>
</evidence>
<feature type="compositionally biased region" description="Acidic residues" evidence="7">
    <location>
        <begin position="637"/>
        <end position="649"/>
    </location>
</feature>
<keyword evidence="3 6" id="KW-0813">Transport</keyword>
<dbReference type="STRING" id="133412.A0A1R1X695"/>
<dbReference type="InterPro" id="IPR016024">
    <property type="entry name" value="ARM-type_fold"/>
</dbReference>
<dbReference type="Pfam" id="PF01602">
    <property type="entry name" value="Adaptin_N"/>
    <property type="match status" value="1"/>
</dbReference>
<dbReference type="GO" id="GO:0006886">
    <property type="term" value="P:intracellular protein transport"/>
    <property type="evidence" value="ECO:0007669"/>
    <property type="project" value="InterPro"/>
</dbReference>
<dbReference type="Gene3D" id="1.25.10.10">
    <property type="entry name" value="Leucine-rich Repeat Variant"/>
    <property type="match status" value="1"/>
</dbReference>
<dbReference type="InterPro" id="IPR026739">
    <property type="entry name" value="AP_beta"/>
</dbReference>
<dbReference type="InterPro" id="IPR002553">
    <property type="entry name" value="Clathrin/coatomer_adapt-like_N"/>
</dbReference>
<keyword evidence="10" id="KW-1185">Reference proteome</keyword>
<keyword evidence="5 6" id="KW-0472">Membrane</keyword>
<evidence type="ECO:0000256" key="4">
    <source>
        <dbReference type="ARBA" id="ARBA00022927"/>
    </source>
</evidence>
<comment type="similarity">
    <text evidence="2 6">Belongs to the adaptor complexes large subunit family.</text>
</comment>
<dbReference type="EMBL" id="LSSN01005164">
    <property type="protein sequence ID" value="OMJ10107.1"/>
    <property type="molecule type" value="Genomic_DNA"/>
</dbReference>
<dbReference type="GO" id="GO:0030276">
    <property type="term" value="F:clathrin binding"/>
    <property type="evidence" value="ECO:0007669"/>
    <property type="project" value="InterPro"/>
</dbReference>
<dbReference type="PIRSF" id="PIRSF002291">
    <property type="entry name" value="AP_complex_beta"/>
    <property type="match status" value="1"/>
</dbReference>
<dbReference type="PANTHER" id="PTHR11134">
    <property type="entry name" value="ADAPTOR COMPLEX SUBUNIT BETA FAMILY MEMBER"/>
    <property type="match status" value="1"/>
</dbReference>
<evidence type="ECO:0000256" key="3">
    <source>
        <dbReference type="ARBA" id="ARBA00022448"/>
    </source>
</evidence>
<dbReference type="SUPFAM" id="SSF48371">
    <property type="entry name" value="ARM repeat"/>
    <property type="match status" value="1"/>
</dbReference>
<protein>
    <recommendedName>
        <fullName evidence="6">AP complex subunit beta</fullName>
    </recommendedName>
</protein>
<proteinExistence type="inferred from homology"/>
<gene>
    <name evidence="9" type="ORF">AYI70_g10526</name>
</gene>
<accession>A0A1R1X695</accession>
<reference evidence="9 10" key="1">
    <citation type="submission" date="2017-01" db="EMBL/GenBank/DDBJ databases">
        <authorList>
            <person name="Mah S.A."/>
            <person name="Swanson W.J."/>
            <person name="Moy G.W."/>
            <person name="Vacquier V.D."/>
        </authorList>
    </citation>
    <scope>NUCLEOTIDE SEQUENCE [LARGE SCALE GENOMIC DNA]</scope>
    <source>
        <strain evidence="9 10">GSMNP</strain>
    </source>
</reference>
<evidence type="ECO:0000256" key="5">
    <source>
        <dbReference type="ARBA" id="ARBA00023136"/>
    </source>
</evidence>
<feature type="domain" description="Clathrin/coatomer adaptor adaptin-like N-terminal" evidence="8">
    <location>
        <begin position="11"/>
        <end position="540"/>
    </location>
</feature>
<evidence type="ECO:0000313" key="10">
    <source>
        <dbReference type="Proteomes" id="UP000187283"/>
    </source>
</evidence>
<dbReference type="OrthoDB" id="10254310at2759"/>
<dbReference type="GO" id="GO:0030117">
    <property type="term" value="C:membrane coat"/>
    <property type="evidence" value="ECO:0007669"/>
    <property type="project" value="InterPro"/>
</dbReference>
<dbReference type="Proteomes" id="UP000187283">
    <property type="component" value="Unassembled WGS sequence"/>
</dbReference>
<dbReference type="AlphaFoldDB" id="A0A1R1X695"/>
<evidence type="ECO:0000256" key="2">
    <source>
        <dbReference type="ARBA" id="ARBA00006613"/>
    </source>
</evidence>
<comment type="subcellular location">
    <subcellularLocation>
        <location evidence="1">Endomembrane system</location>
    </subcellularLocation>
</comment>
<name>A0A1R1X695_9FUNG</name>
<dbReference type="InterPro" id="IPR016342">
    <property type="entry name" value="AP_complex_bsu_1_2_4"/>
</dbReference>
<evidence type="ECO:0000256" key="6">
    <source>
        <dbReference type="PIRNR" id="PIRNR002291"/>
    </source>
</evidence>
<evidence type="ECO:0000256" key="7">
    <source>
        <dbReference type="SAM" id="MobiDB-lite"/>
    </source>
</evidence>
<keyword evidence="4 6" id="KW-0653">Protein transport</keyword>
<evidence type="ECO:0000313" key="9">
    <source>
        <dbReference type="EMBL" id="OMJ10107.1"/>
    </source>
</evidence>
<feature type="compositionally biased region" description="Polar residues" evidence="7">
    <location>
        <begin position="615"/>
        <end position="629"/>
    </location>
</feature>
<dbReference type="GO" id="GO:0016192">
    <property type="term" value="P:vesicle-mediated transport"/>
    <property type="evidence" value="ECO:0007669"/>
    <property type="project" value="InterPro"/>
</dbReference>
<comment type="function">
    <text evidence="6">Adaptins are components of the adaptor complexes which link clathrin to receptors in coated vesicles. Clathrin-associated protein complexes are believed to interact with the cytoplasmic tails of membrane proteins, leading to their selection and concentration.</text>
</comment>
<dbReference type="InterPro" id="IPR011989">
    <property type="entry name" value="ARM-like"/>
</dbReference>
<organism evidence="9 10">
    <name type="scientific">Smittium culicis</name>
    <dbReference type="NCBI Taxonomy" id="133412"/>
    <lineage>
        <taxon>Eukaryota</taxon>
        <taxon>Fungi</taxon>
        <taxon>Fungi incertae sedis</taxon>
        <taxon>Zoopagomycota</taxon>
        <taxon>Kickxellomycotina</taxon>
        <taxon>Harpellomycetes</taxon>
        <taxon>Harpellales</taxon>
        <taxon>Legeriomycetaceae</taxon>
        <taxon>Smittium</taxon>
    </lineage>
</organism>
<comment type="caution">
    <text evidence="9">The sequence shown here is derived from an EMBL/GenBank/DDBJ whole genome shotgun (WGS) entry which is preliminary data.</text>
</comment>
<dbReference type="GO" id="GO:0012505">
    <property type="term" value="C:endomembrane system"/>
    <property type="evidence" value="ECO:0007669"/>
    <property type="project" value="UniProtKB-SubCell"/>
</dbReference>
<sequence>MSNKFINNLRKGENFELRTELNSEYRERRKEAVRRVIANMTIGKDVSDLFTDVLKNMQTDDLEIKKLIYLYLMSYAREKPDLVILAINTFVRDSEDNNPLLRALAIRTMGCLHVLEILDYISEPLLRCLKDRDAYVRKTAVVCVAKIYELSKEAAIEQGLVDIVVEMLSDSNALVVANAVSSLREINDVAKANGQIEPVWSINDSSVVQLLKVLNDNTEWGQISILEALVDYKPTKNRAIKICDATLPRLQHANSGVVLAAIRLILEYERYIKDDEITAKYNKKLIPPLISLLSTSPEIQYVALRSISLVLKKHPLLLSKEINMFFLKYNDPDYIKFEKLDLLVNLCTDANVDKLLSELTEYSKEVDSSVCRRSITAIERLALKFSDSAEKCLEVLIEIIELKGVYAVQQSSIAICNIARTFTHLGNGKIARLAVPALYSAYDLLDTDPNSKSSLIFLIGEYPSVSPDIAYELLERLEPELLSEEESVQLSIVHASVSFFLRSPGRAQQIVLKILQKAFENCSSMDVRDVSLMYWRLLSSNPEIAKQIVLAKKPSIDAVHGSQITPKELESYLTKLGCVSSVTQTMNQKFLPKKGQSPGSADVGLGNGSGGALDSGSSNNMADNYSQSRNNNNDDNTNADEEPELLISF</sequence>
<feature type="region of interest" description="Disordered" evidence="7">
    <location>
        <begin position="590"/>
        <end position="649"/>
    </location>
</feature>
<evidence type="ECO:0000256" key="1">
    <source>
        <dbReference type="ARBA" id="ARBA00004308"/>
    </source>
</evidence>